<organism evidence="2 3">
    <name type="scientific">Oryzias melastigma</name>
    <name type="common">Marine medaka</name>
    <dbReference type="NCBI Taxonomy" id="30732"/>
    <lineage>
        <taxon>Eukaryota</taxon>
        <taxon>Metazoa</taxon>
        <taxon>Chordata</taxon>
        <taxon>Craniata</taxon>
        <taxon>Vertebrata</taxon>
        <taxon>Euteleostomi</taxon>
        <taxon>Actinopterygii</taxon>
        <taxon>Neopterygii</taxon>
        <taxon>Teleostei</taxon>
        <taxon>Neoteleostei</taxon>
        <taxon>Acanthomorphata</taxon>
        <taxon>Ovalentaria</taxon>
        <taxon>Atherinomorphae</taxon>
        <taxon>Beloniformes</taxon>
        <taxon>Adrianichthyidae</taxon>
        <taxon>Oryziinae</taxon>
        <taxon>Oryzias</taxon>
    </lineage>
</organism>
<evidence type="ECO:0000313" key="2">
    <source>
        <dbReference type="EMBL" id="KAF6730331.1"/>
    </source>
</evidence>
<comment type="caution">
    <text evidence="2">The sequence shown here is derived from an EMBL/GenBank/DDBJ whole genome shotgun (WGS) entry which is preliminary data.</text>
</comment>
<sequence>MEIRGRRWQEDAAGGGRVNAAAAVQAAQTRTLPERNSLLWTLFGPSDPDRNPVPPLSCCEGEPEVDRPSLKDSRQWWVADEDDEEASRQLPFDPRSRAMR</sequence>
<evidence type="ECO:0000256" key="1">
    <source>
        <dbReference type="SAM" id="MobiDB-lite"/>
    </source>
</evidence>
<dbReference type="EMBL" id="WKFB01000237">
    <property type="protein sequence ID" value="KAF6730331.1"/>
    <property type="molecule type" value="Genomic_DNA"/>
</dbReference>
<reference evidence="2" key="1">
    <citation type="journal article" name="BMC Genomics">
        <title>Long-read sequencing and de novo genome assembly of marine medaka (Oryzias melastigma).</title>
        <authorList>
            <person name="Liang P."/>
            <person name="Saqib H.S.A."/>
            <person name="Ni X."/>
            <person name="Shen Y."/>
        </authorList>
    </citation>
    <scope>NUCLEOTIDE SEQUENCE</scope>
    <source>
        <strain evidence="2">Bigg-433</strain>
    </source>
</reference>
<feature type="compositionally biased region" description="Basic and acidic residues" evidence="1">
    <location>
        <begin position="64"/>
        <end position="74"/>
    </location>
</feature>
<dbReference type="AlphaFoldDB" id="A0A834CP88"/>
<name>A0A834CP88_ORYME</name>
<accession>A0A834CP88</accession>
<dbReference type="Proteomes" id="UP000646548">
    <property type="component" value="Unassembled WGS sequence"/>
</dbReference>
<evidence type="ECO:0000313" key="3">
    <source>
        <dbReference type="Proteomes" id="UP000646548"/>
    </source>
</evidence>
<gene>
    <name evidence="2" type="ORF">FQA47_022457</name>
</gene>
<protein>
    <submittedName>
        <fullName evidence="2">Uncharacterized protein</fullName>
    </submittedName>
</protein>
<feature type="region of interest" description="Disordered" evidence="1">
    <location>
        <begin position="42"/>
        <end position="100"/>
    </location>
</feature>
<proteinExistence type="predicted"/>